<evidence type="ECO:0000256" key="1">
    <source>
        <dbReference type="ARBA" id="ARBA00022679"/>
    </source>
</evidence>
<reference evidence="4 5" key="1">
    <citation type="submission" date="2013-09" db="EMBL/GenBank/DDBJ databases">
        <title>Genome sequencing of Arenimonas metalli.</title>
        <authorList>
            <person name="Chen F."/>
            <person name="Wang G."/>
        </authorList>
    </citation>
    <scope>NUCLEOTIDE SEQUENCE [LARGE SCALE GENOMIC DNA]</scope>
    <source>
        <strain evidence="4 5">CF5-1</strain>
    </source>
</reference>
<keyword evidence="1" id="KW-0808">Transferase</keyword>
<dbReference type="PROSITE" id="PS51186">
    <property type="entry name" value="GNAT"/>
    <property type="match status" value="1"/>
</dbReference>
<name>A0A091ASX9_9GAMM</name>
<sequence>MSWQKEPATASAASGDAGNGWLPPLAFRAATPADAGAIVALVESAYRGHVSRAGWTTEADLLDGRRTNPDDVLAHIARPRSQVLLAFRGDALVACAHVAVEDGAGYFGMFSVVPTLQRSGLGKAMMAEAERIARDDYGMLVMRMTVIDVRDELIAWYERRGYRRTGLKKPFPYGDERFGIPLRDDLRFEVLEKTL</sequence>
<dbReference type="STRING" id="1384056.N787_04855"/>
<dbReference type="Proteomes" id="UP000029393">
    <property type="component" value="Unassembled WGS sequence"/>
</dbReference>
<keyword evidence="5" id="KW-1185">Reference proteome</keyword>
<protein>
    <recommendedName>
        <fullName evidence="3">N-acetyltransferase domain-containing protein</fullName>
    </recommendedName>
</protein>
<dbReference type="Pfam" id="PF00583">
    <property type="entry name" value="Acetyltransf_1"/>
    <property type="match status" value="1"/>
</dbReference>
<dbReference type="AlphaFoldDB" id="A0A091ASX9"/>
<proteinExistence type="predicted"/>
<dbReference type="InterPro" id="IPR050832">
    <property type="entry name" value="Bact_Acetyltransf"/>
</dbReference>
<dbReference type="PANTHER" id="PTHR43877">
    <property type="entry name" value="AMINOALKYLPHOSPHONATE N-ACETYLTRANSFERASE-RELATED-RELATED"/>
    <property type="match status" value="1"/>
</dbReference>
<gene>
    <name evidence="4" type="ORF">N787_04855</name>
</gene>
<dbReference type="SUPFAM" id="SSF55729">
    <property type="entry name" value="Acyl-CoA N-acyltransferases (Nat)"/>
    <property type="match status" value="1"/>
</dbReference>
<evidence type="ECO:0000256" key="2">
    <source>
        <dbReference type="ARBA" id="ARBA00023315"/>
    </source>
</evidence>
<keyword evidence="2" id="KW-0012">Acyltransferase</keyword>
<dbReference type="PANTHER" id="PTHR43877:SF2">
    <property type="entry name" value="AMINOALKYLPHOSPHONATE N-ACETYLTRANSFERASE-RELATED"/>
    <property type="match status" value="1"/>
</dbReference>
<dbReference type="PATRIC" id="fig|1384056.3.peg.2494"/>
<dbReference type="Gene3D" id="3.40.630.30">
    <property type="match status" value="1"/>
</dbReference>
<evidence type="ECO:0000313" key="5">
    <source>
        <dbReference type="Proteomes" id="UP000029393"/>
    </source>
</evidence>
<accession>A0A091ASX9</accession>
<evidence type="ECO:0000313" key="4">
    <source>
        <dbReference type="EMBL" id="KFN42104.1"/>
    </source>
</evidence>
<feature type="domain" description="N-acetyltransferase" evidence="3">
    <location>
        <begin position="25"/>
        <end position="187"/>
    </location>
</feature>
<dbReference type="CDD" id="cd04301">
    <property type="entry name" value="NAT_SF"/>
    <property type="match status" value="1"/>
</dbReference>
<dbReference type="InterPro" id="IPR000182">
    <property type="entry name" value="GNAT_dom"/>
</dbReference>
<dbReference type="GO" id="GO:0016747">
    <property type="term" value="F:acyltransferase activity, transferring groups other than amino-acyl groups"/>
    <property type="evidence" value="ECO:0007669"/>
    <property type="project" value="InterPro"/>
</dbReference>
<dbReference type="InterPro" id="IPR016181">
    <property type="entry name" value="Acyl_CoA_acyltransferase"/>
</dbReference>
<comment type="caution">
    <text evidence="4">The sequence shown here is derived from an EMBL/GenBank/DDBJ whole genome shotgun (WGS) entry which is preliminary data.</text>
</comment>
<organism evidence="4 5">
    <name type="scientific">Arenimonas metalli CF5-1</name>
    <dbReference type="NCBI Taxonomy" id="1384056"/>
    <lineage>
        <taxon>Bacteria</taxon>
        <taxon>Pseudomonadati</taxon>
        <taxon>Pseudomonadota</taxon>
        <taxon>Gammaproteobacteria</taxon>
        <taxon>Lysobacterales</taxon>
        <taxon>Lysobacteraceae</taxon>
        <taxon>Arenimonas</taxon>
    </lineage>
</organism>
<dbReference type="eggNOG" id="COG0456">
    <property type="taxonomic scope" value="Bacteria"/>
</dbReference>
<dbReference type="EMBL" id="AVCK01000055">
    <property type="protein sequence ID" value="KFN42104.1"/>
    <property type="molecule type" value="Genomic_DNA"/>
</dbReference>
<evidence type="ECO:0000259" key="3">
    <source>
        <dbReference type="PROSITE" id="PS51186"/>
    </source>
</evidence>